<evidence type="ECO:0000313" key="2">
    <source>
        <dbReference type="EMBL" id="HEB45516.1"/>
    </source>
</evidence>
<reference evidence="2" key="1">
    <citation type="journal article" date="2020" name="mSystems">
        <title>Genome- and Community-Level Interaction Insights into Carbon Utilization and Element Cycling Functions of Hydrothermarchaeota in Hydrothermal Sediment.</title>
        <authorList>
            <person name="Zhou Z."/>
            <person name="Liu Y."/>
            <person name="Xu W."/>
            <person name="Pan J."/>
            <person name="Luo Z.H."/>
            <person name="Li M."/>
        </authorList>
    </citation>
    <scope>NUCLEOTIDE SEQUENCE [LARGE SCALE GENOMIC DNA]</scope>
    <source>
        <strain evidence="2">SpSt-243</strain>
    </source>
</reference>
<feature type="region of interest" description="Disordered" evidence="1">
    <location>
        <begin position="120"/>
        <end position="139"/>
    </location>
</feature>
<name>A0A7C1PJ15_9HYPH</name>
<evidence type="ECO:0000256" key="1">
    <source>
        <dbReference type="SAM" id="MobiDB-lite"/>
    </source>
</evidence>
<sequence length="155" mass="16572">MLKCKIKRTKVVGNGVAGFKSIPPKPAIVEVGFPAGETDSAVLERAFFNNFGTERIPERPFMQGAMRANRSSYRSLMIAGAKEIVQAAASGKDPGKVMRQVLGKLGIKAQGDIQEEITSLQTPPNAPSTIAQKGSSNPLIETGELRASVTFKVKD</sequence>
<proteinExistence type="predicted"/>
<organism evidence="2">
    <name type="scientific">Agrobacterium albertimagni</name>
    <dbReference type="NCBI Taxonomy" id="147266"/>
    <lineage>
        <taxon>Bacteria</taxon>
        <taxon>Pseudomonadati</taxon>
        <taxon>Pseudomonadota</taxon>
        <taxon>Alphaproteobacteria</taxon>
        <taxon>Hyphomicrobiales</taxon>
        <taxon>Rhizobiaceae</taxon>
        <taxon>Rhizobium/Agrobacterium group</taxon>
        <taxon>Agrobacterium</taxon>
    </lineage>
</organism>
<gene>
    <name evidence="2" type="ORF">ENP70_17905</name>
</gene>
<protein>
    <submittedName>
        <fullName evidence="2">Uncharacterized protein</fullName>
    </submittedName>
</protein>
<comment type="caution">
    <text evidence="2">The sequence shown here is derived from an EMBL/GenBank/DDBJ whole genome shotgun (WGS) entry which is preliminary data.</text>
</comment>
<dbReference type="EMBL" id="DSKI01000917">
    <property type="protein sequence ID" value="HEB45516.1"/>
    <property type="molecule type" value="Genomic_DNA"/>
</dbReference>
<accession>A0A7C1PJ15</accession>
<dbReference type="AlphaFoldDB" id="A0A7C1PJ15"/>